<reference evidence="6" key="1">
    <citation type="journal article" date="2015" name="PeerJ">
        <title>First genomic representation of candidate bacterial phylum KSB3 points to enhanced environmental sensing as a trigger of wastewater bulking.</title>
        <authorList>
            <person name="Sekiguchi Y."/>
            <person name="Ohashi A."/>
            <person name="Parks D.H."/>
            <person name="Yamauchi T."/>
            <person name="Tyson G.W."/>
            <person name="Hugenholtz P."/>
        </authorList>
    </citation>
    <scope>NUCLEOTIDE SEQUENCE [LARGE SCALE GENOMIC DNA]</scope>
</reference>
<gene>
    <name evidence="6" type="ORF">U27_02350</name>
</gene>
<dbReference type="Gene3D" id="3.40.50.2300">
    <property type="match status" value="2"/>
</dbReference>
<evidence type="ECO:0000256" key="3">
    <source>
        <dbReference type="ARBA" id="ARBA00022729"/>
    </source>
</evidence>
<feature type="signal peptide" evidence="4">
    <location>
        <begin position="1"/>
        <end position="24"/>
    </location>
</feature>
<dbReference type="PANTHER" id="PTHR46847:SF1">
    <property type="entry name" value="D-ALLOSE-BINDING PERIPLASMIC PROTEIN-RELATED"/>
    <property type="match status" value="1"/>
</dbReference>
<dbReference type="Proteomes" id="UP000030661">
    <property type="component" value="Unassembled WGS sequence"/>
</dbReference>
<comment type="similarity">
    <text evidence="2">Belongs to the bacterial solute-binding protein 2 family.</text>
</comment>
<dbReference type="GO" id="GO:0030246">
    <property type="term" value="F:carbohydrate binding"/>
    <property type="evidence" value="ECO:0007669"/>
    <property type="project" value="UniProtKB-ARBA"/>
</dbReference>
<dbReference type="PANTHER" id="PTHR46847">
    <property type="entry name" value="D-ALLOSE-BINDING PERIPLASMIC PROTEIN-RELATED"/>
    <property type="match status" value="1"/>
</dbReference>
<dbReference type="EMBL" id="DF820463">
    <property type="protein sequence ID" value="GAK55516.1"/>
    <property type="molecule type" value="Genomic_DNA"/>
</dbReference>
<evidence type="ECO:0000256" key="1">
    <source>
        <dbReference type="ARBA" id="ARBA00004196"/>
    </source>
</evidence>
<keyword evidence="3 4" id="KW-0732">Signal</keyword>
<dbReference type="HOGENOM" id="CLU_037628_3_2_0"/>
<dbReference type="SUPFAM" id="SSF53822">
    <property type="entry name" value="Periplasmic binding protein-like I"/>
    <property type="match status" value="1"/>
</dbReference>
<dbReference type="eggNOG" id="COG1879">
    <property type="taxonomic scope" value="Bacteria"/>
</dbReference>
<proteinExistence type="inferred from homology"/>
<sequence length="304" mass="32391">MKKIRVFVVAMFIVSLCLSIGANAQELKFAAILKTLANPHWVSMQKGYEEEAARQGITVEVFAVTSEGNIQEQLQLFETVLQKQYDGIAFSPITPVNLIPTVVKANEQGIPVVNVDEGVDQKALADAGGKIAAFIRTDNYAIGQTAADFVASKLPDGGKVAIIEGMAGNASGDARRDGFKDKIATYAGFEVVASQPADWDRIKALDVATNVMSRHEDLKAIYCANDTMALGAVQAVKNVGRDVIVVGTDGIDEAVQSVQAGEMAATVAQDPYAMGVTAVQTLIKLVKGEQVEFDMLVPSKLIAE</sequence>
<dbReference type="InterPro" id="IPR028082">
    <property type="entry name" value="Peripla_BP_I"/>
</dbReference>
<protein>
    <submittedName>
        <fullName evidence="6">D-allose-binding periplasmic protein</fullName>
    </submittedName>
</protein>
<comment type="subcellular location">
    <subcellularLocation>
        <location evidence="1">Cell envelope</location>
    </subcellularLocation>
</comment>
<dbReference type="NCBIfam" id="NF007254">
    <property type="entry name" value="PRK09701.1"/>
    <property type="match status" value="1"/>
</dbReference>
<evidence type="ECO:0000313" key="7">
    <source>
        <dbReference type="Proteomes" id="UP000030661"/>
    </source>
</evidence>
<evidence type="ECO:0000256" key="4">
    <source>
        <dbReference type="SAM" id="SignalP"/>
    </source>
</evidence>
<keyword evidence="7" id="KW-1185">Reference proteome</keyword>
<evidence type="ECO:0000313" key="6">
    <source>
        <dbReference type="EMBL" id="GAK55516.1"/>
    </source>
</evidence>
<feature type="domain" description="Periplasmic binding protein" evidence="5">
    <location>
        <begin position="29"/>
        <end position="290"/>
    </location>
</feature>
<evidence type="ECO:0000259" key="5">
    <source>
        <dbReference type="Pfam" id="PF13407"/>
    </source>
</evidence>
<accession>A0A0S6WAH6</accession>
<feature type="chain" id="PRO_5006631664" evidence="4">
    <location>
        <begin position="25"/>
        <end position="304"/>
    </location>
</feature>
<dbReference type="InterPro" id="IPR025997">
    <property type="entry name" value="SBP_2_dom"/>
</dbReference>
<dbReference type="AlphaFoldDB" id="A0A0S6WAH6"/>
<dbReference type="Pfam" id="PF13407">
    <property type="entry name" value="Peripla_BP_4"/>
    <property type="match status" value="1"/>
</dbReference>
<dbReference type="STRING" id="1499967.U27_02350"/>
<evidence type="ECO:0000256" key="2">
    <source>
        <dbReference type="ARBA" id="ARBA00007639"/>
    </source>
</evidence>
<organism evidence="6">
    <name type="scientific">Vecturithrix granuli</name>
    <dbReference type="NCBI Taxonomy" id="1499967"/>
    <lineage>
        <taxon>Bacteria</taxon>
        <taxon>Candidatus Moduliflexota</taxon>
        <taxon>Candidatus Vecturitrichia</taxon>
        <taxon>Candidatus Vecturitrichales</taxon>
        <taxon>Candidatus Vecturitrichaceae</taxon>
        <taxon>Candidatus Vecturithrix</taxon>
    </lineage>
</organism>
<dbReference type="CDD" id="cd06320">
    <property type="entry name" value="PBP1_allose_binding"/>
    <property type="match status" value="1"/>
</dbReference>
<name>A0A0S6WAH6_VECG1</name>
<dbReference type="GO" id="GO:0030313">
    <property type="term" value="C:cell envelope"/>
    <property type="evidence" value="ECO:0007669"/>
    <property type="project" value="UniProtKB-SubCell"/>
</dbReference>